<keyword evidence="2" id="KW-1185">Reference proteome</keyword>
<name>R7QKG8_CHOCR</name>
<dbReference type="Proteomes" id="UP000012073">
    <property type="component" value="Unassembled WGS sequence"/>
</dbReference>
<protein>
    <submittedName>
        <fullName evidence="1">Uncharacterized protein</fullName>
    </submittedName>
</protein>
<accession>R7QKG8</accession>
<dbReference type="EMBL" id="HG001883">
    <property type="protein sequence ID" value="CDF37900.1"/>
    <property type="molecule type" value="Genomic_DNA"/>
</dbReference>
<sequence length="49" mass="5471">MLLADQELSPLKNRFSNLNPFQSVVLSSTLPLRVMSLRSVRRGIVGLLC</sequence>
<dbReference type="AlphaFoldDB" id="R7QKG8"/>
<proteinExistence type="predicted"/>
<organism evidence="1 2">
    <name type="scientific">Chondrus crispus</name>
    <name type="common">Carrageen Irish moss</name>
    <name type="synonym">Polymorpha crispa</name>
    <dbReference type="NCBI Taxonomy" id="2769"/>
    <lineage>
        <taxon>Eukaryota</taxon>
        <taxon>Rhodophyta</taxon>
        <taxon>Florideophyceae</taxon>
        <taxon>Rhodymeniophycidae</taxon>
        <taxon>Gigartinales</taxon>
        <taxon>Gigartinaceae</taxon>
        <taxon>Chondrus</taxon>
    </lineage>
</organism>
<dbReference type="GeneID" id="17325477"/>
<dbReference type="KEGG" id="ccp:CHC_T00000032001"/>
<reference evidence="2" key="1">
    <citation type="journal article" date="2013" name="Proc. Natl. Acad. Sci. U.S.A.">
        <title>Genome structure and metabolic features in the red seaweed Chondrus crispus shed light on evolution of the Archaeplastida.</title>
        <authorList>
            <person name="Collen J."/>
            <person name="Porcel B."/>
            <person name="Carre W."/>
            <person name="Ball S.G."/>
            <person name="Chaparro C."/>
            <person name="Tonon T."/>
            <person name="Barbeyron T."/>
            <person name="Michel G."/>
            <person name="Noel B."/>
            <person name="Valentin K."/>
            <person name="Elias M."/>
            <person name="Artiguenave F."/>
            <person name="Arun A."/>
            <person name="Aury J.M."/>
            <person name="Barbosa-Neto J.F."/>
            <person name="Bothwell J.H."/>
            <person name="Bouget F.Y."/>
            <person name="Brillet L."/>
            <person name="Cabello-Hurtado F."/>
            <person name="Capella-Gutierrez S."/>
            <person name="Charrier B."/>
            <person name="Cladiere L."/>
            <person name="Cock J.M."/>
            <person name="Coelho S.M."/>
            <person name="Colleoni C."/>
            <person name="Czjzek M."/>
            <person name="Da Silva C."/>
            <person name="Delage L."/>
            <person name="Denoeud F."/>
            <person name="Deschamps P."/>
            <person name="Dittami S.M."/>
            <person name="Gabaldon T."/>
            <person name="Gachon C.M."/>
            <person name="Groisillier A."/>
            <person name="Herve C."/>
            <person name="Jabbari K."/>
            <person name="Katinka M."/>
            <person name="Kloareg B."/>
            <person name="Kowalczyk N."/>
            <person name="Labadie K."/>
            <person name="Leblanc C."/>
            <person name="Lopez P.J."/>
            <person name="McLachlan D.H."/>
            <person name="Meslet-Cladiere L."/>
            <person name="Moustafa A."/>
            <person name="Nehr Z."/>
            <person name="Nyvall Collen P."/>
            <person name="Panaud O."/>
            <person name="Partensky F."/>
            <person name="Poulain J."/>
            <person name="Rensing S.A."/>
            <person name="Rousvoal S."/>
            <person name="Samson G."/>
            <person name="Symeonidi A."/>
            <person name="Weissenbach J."/>
            <person name="Zambounis A."/>
            <person name="Wincker P."/>
            <person name="Boyen C."/>
        </authorList>
    </citation>
    <scope>NUCLEOTIDE SEQUENCE [LARGE SCALE GENOMIC DNA]</scope>
    <source>
        <strain evidence="2">cv. Stackhouse</strain>
    </source>
</reference>
<dbReference type="Gramene" id="CDF37900">
    <property type="protein sequence ID" value="CDF37900"/>
    <property type="gene ID" value="CHC_T00000032001"/>
</dbReference>
<evidence type="ECO:0000313" key="2">
    <source>
        <dbReference type="Proteomes" id="UP000012073"/>
    </source>
</evidence>
<evidence type="ECO:0000313" key="1">
    <source>
        <dbReference type="EMBL" id="CDF37900.1"/>
    </source>
</evidence>
<dbReference type="RefSeq" id="XP_005717771.1">
    <property type="nucleotide sequence ID" value="XM_005717714.1"/>
</dbReference>
<gene>
    <name evidence="1" type="ORF">CHC_T00000032001</name>
</gene>